<dbReference type="AlphaFoldDB" id="A0A8K0J177"/>
<gene>
    <name evidence="2" type="ORF">E4U42_007361</name>
</gene>
<dbReference type="Proteomes" id="UP000811619">
    <property type="component" value="Unassembled WGS sequence"/>
</dbReference>
<dbReference type="EMBL" id="SRPY01000831">
    <property type="protein sequence ID" value="KAG5917170.1"/>
    <property type="molecule type" value="Genomic_DNA"/>
</dbReference>
<organism evidence="2 3">
    <name type="scientific">Claviceps africana</name>
    <dbReference type="NCBI Taxonomy" id="83212"/>
    <lineage>
        <taxon>Eukaryota</taxon>
        <taxon>Fungi</taxon>
        <taxon>Dikarya</taxon>
        <taxon>Ascomycota</taxon>
        <taxon>Pezizomycotina</taxon>
        <taxon>Sordariomycetes</taxon>
        <taxon>Hypocreomycetidae</taxon>
        <taxon>Hypocreales</taxon>
        <taxon>Clavicipitaceae</taxon>
        <taxon>Claviceps</taxon>
    </lineage>
</organism>
<feature type="compositionally biased region" description="Basic and acidic residues" evidence="1">
    <location>
        <begin position="275"/>
        <end position="286"/>
    </location>
</feature>
<keyword evidence="3" id="KW-1185">Reference proteome</keyword>
<feature type="region of interest" description="Disordered" evidence="1">
    <location>
        <begin position="262"/>
        <end position="317"/>
    </location>
</feature>
<sequence length="579" mass="64197">MNLTIPTPEGPFESIHFLGDRMDWPVWYDDVTDIAHALDIWKYVNPDSQHDVRPPTKPSLPTRPVLKSVTKREQFESDKTFDMRLDHERYAHALAVREYHLLCEQYRVDSARHLADLAEYTASKDHVQKLYRIIYRSISSQYRAYLKLDAATTPRAILVSLRTRITPPADKDHASAALRTYNSKLHVQPTDDKQAFIEAIALATVDLHRFKGGRFDEGTAVKDLLRSLHVLDEDFADIWLKKEGRRAVLDIVEDFKYNLRRQGQGQGHKGFSAHLPRDDHSPEGKTPEPASTSTAVNGNHTGTPHGSANDFFAPSRSNGTWARTESFHENSSRLDWSEDHALSVFNSNNNKPKRDDVVAVAGSSPTSPAYSTFSRREAPKAARNEDSGSGFSKKKGTSTNGTSAPASSKLDKHSSSASASSSKPKKSSDAVKLVMKDCPGCELKHLIRDDAWWENCYIYWALSGVGNIPNHFHAQERRLDLAFSRLKDCPDEKRRAEQWASSKGGRTDRRSGNATAGNGNASNHNKAAGRHDAASHQLGSVAGAGKGKSKGKGKGKGNSAFASAEEPQGQSQTEEFNLW</sequence>
<feature type="compositionally biased region" description="Polar residues" evidence="1">
    <location>
        <begin position="289"/>
        <end position="306"/>
    </location>
</feature>
<comment type="caution">
    <text evidence="2">The sequence shown here is derived from an EMBL/GenBank/DDBJ whole genome shotgun (WGS) entry which is preliminary data.</text>
</comment>
<protein>
    <submittedName>
        <fullName evidence="2">Uncharacterized protein</fullName>
    </submittedName>
</protein>
<reference evidence="2" key="1">
    <citation type="journal article" date="2020" name="bioRxiv">
        <title>Whole genome comparisons of ergot fungi reveals the divergence and evolution of species within the genus Claviceps are the result of varying mechanisms driving genome evolution and host range expansion.</title>
        <authorList>
            <person name="Wyka S.A."/>
            <person name="Mondo S.J."/>
            <person name="Liu M."/>
            <person name="Dettman J."/>
            <person name="Nalam V."/>
            <person name="Broders K.D."/>
        </authorList>
    </citation>
    <scope>NUCLEOTIDE SEQUENCE</scope>
    <source>
        <strain evidence="2">CCC 489</strain>
    </source>
</reference>
<evidence type="ECO:0000313" key="2">
    <source>
        <dbReference type="EMBL" id="KAG5917170.1"/>
    </source>
</evidence>
<name>A0A8K0J177_9HYPO</name>
<feature type="region of interest" description="Disordered" evidence="1">
    <location>
        <begin position="346"/>
        <end position="430"/>
    </location>
</feature>
<accession>A0A8K0J177</accession>
<evidence type="ECO:0000313" key="3">
    <source>
        <dbReference type="Proteomes" id="UP000811619"/>
    </source>
</evidence>
<feature type="compositionally biased region" description="Low complexity" evidence="1">
    <location>
        <begin position="512"/>
        <end position="525"/>
    </location>
</feature>
<evidence type="ECO:0000256" key="1">
    <source>
        <dbReference type="SAM" id="MobiDB-lite"/>
    </source>
</evidence>
<feature type="compositionally biased region" description="Low complexity" evidence="1">
    <location>
        <begin position="387"/>
        <end position="408"/>
    </location>
</feature>
<feature type="compositionally biased region" description="Polar residues" evidence="1">
    <location>
        <begin position="568"/>
        <end position="579"/>
    </location>
</feature>
<feature type="compositionally biased region" description="Polar residues" evidence="1">
    <location>
        <begin position="363"/>
        <end position="373"/>
    </location>
</feature>
<feature type="compositionally biased region" description="Basic and acidic residues" evidence="1">
    <location>
        <begin position="374"/>
        <end position="386"/>
    </location>
</feature>
<feature type="region of interest" description="Disordered" evidence="1">
    <location>
        <begin position="492"/>
        <end position="579"/>
    </location>
</feature>
<proteinExistence type="predicted"/>
<dbReference type="OrthoDB" id="4961108at2759"/>